<keyword evidence="2" id="KW-1185">Reference proteome</keyword>
<evidence type="ECO:0000313" key="2">
    <source>
        <dbReference type="Proteomes" id="UP000189443"/>
    </source>
</evidence>
<gene>
    <name evidence="1" type="ORF">B1H29_31935</name>
</gene>
<dbReference type="Proteomes" id="UP000189443">
    <property type="component" value="Chromosome"/>
</dbReference>
<accession>A0A1S6JGK4</accession>
<protein>
    <submittedName>
        <fullName evidence="1">Uncharacterized protein</fullName>
    </submittedName>
</protein>
<sequence length="118" mass="12798">MEHLSLLDRQAARERNESNYDTTVAYHGLPASQHIAVQATTDAVLVTATDIDVIGEWLFVQGGTVSKVDLPSGQTVWTLHTKTWTDSPVRFPEIPVHVTVVLPSTESVIHEIAAAVAA</sequence>
<dbReference type="EMBL" id="CP019724">
    <property type="protein sequence ID" value="AQS70891.1"/>
    <property type="molecule type" value="Genomic_DNA"/>
</dbReference>
<reference evidence="1 2" key="1">
    <citation type="submission" date="2017-02" db="EMBL/GenBank/DDBJ databases">
        <title>Streptomyces pactum ACT12 Genome sequencing and assembly.</title>
        <authorList>
            <person name="Xue Q."/>
            <person name="Yan X."/>
            <person name="Jia L."/>
            <person name="Yan H."/>
        </authorList>
    </citation>
    <scope>NUCLEOTIDE SEQUENCE [LARGE SCALE GENOMIC DNA]</scope>
    <source>
        <strain evidence="1 2">ACT12</strain>
    </source>
</reference>
<evidence type="ECO:0000313" key="1">
    <source>
        <dbReference type="EMBL" id="AQS70891.1"/>
    </source>
</evidence>
<dbReference type="KEGG" id="spac:B1H29_31935"/>
<name>A0A1S6JGK4_9ACTN</name>
<organism evidence="1 2">
    <name type="scientific">Streptomyces pactum</name>
    <dbReference type="NCBI Taxonomy" id="68249"/>
    <lineage>
        <taxon>Bacteria</taxon>
        <taxon>Bacillati</taxon>
        <taxon>Actinomycetota</taxon>
        <taxon>Actinomycetes</taxon>
        <taxon>Kitasatosporales</taxon>
        <taxon>Streptomycetaceae</taxon>
        <taxon>Streptomyces</taxon>
    </lineage>
</organism>
<dbReference type="AlphaFoldDB" id="A0A1S6JGK4"/>
<proteinExistence type="predicted"/>